<evidence type="ECO:0000313" key="2">
    <source>
        <dbReference type="Proteomes" id="UP000094224"/>
    </source>
</evidence>
<dbReference type="Proteomes" id="UP000094224">
    <property type="component" value="Unassembled WGS sequence"/>
</dbReference>
<proteinExistence type="predicted"/>
<evidence type="ECO:0000313" key="1">
    <source>
        <dbReference type="EMBL" id="ODR06419.1"/>
    </source>
</evidence>
<name>A0A1E3SWG0_9MYCO</name>
<dbReference type="AlphaFoldDB" id="A0A1E3SWG0"/>
<reference evidence="2" key="1">
    <citation type="submission" date="2016-09" db="EMBL/GenBank/DDBJ databases">
        <authorList>
            <person name="Greninger A.L."/>
            <person name="Jerome K.R."/>
            <person name="Mcnair B."/>
            <person name="Wallis C."/>
            <person name="Fang F."/>
        </authorList>
    </citation>
    <scope>NUCLEOTIDE SEQUENCE [LARGE SCALE GENOMIC DNA]</scope>
    <source>
        <strain evidence="2">BC1_M4</strain>
    </source>
</reference>
<protein>
    <submittedName>
        <fullName evidence="1">Uncharacterized protein</fullName>
    </submittedName>
</protein>
<keyword evidence="2" id="KW-1185">Reference proteome</keyword>
<dbReference type="RefSeq" id="WP_069400427.1">
    <property type="nucleotide sequence ID" value="NZ_MIHC01000017.1"/>
</dbReference>
<accession>A0A1E3SWG0</accession>
<comment type="caution">
    <text evidence="1">The sequence shown here is derived from an EMBL/GenBank/DDBJ whole genome shotgun (WGS) entry which is preliminary data.</text>
</comment>
<dbReference type="EMBL" id="MIHC01000017">
    <property type="protein sequence ID" value="ODR06419.1"/>
    <property type="molecule type" value="Genomic_DNA"/>
</dbReference>
<gene>
    <name evidence="1" type="ORF">BHQ21_11560</name>
</gene>
<organism evidence="1 2">
    <name type="scientific">Mycobacterium sherrisii</name>
    <dbReference type="NCBI Taxonomy" id="243061"/>
    <lineage>
        <taxon>Bacteria</taxon>
        <taxon>Bacillati</taxon>
        <taxon>Actinomycetota</taxon>
        <taxon>Actinomycetes</taxon>
        <taxon>Mycobacteriales</taxon>
        <taxon>Mycobacteriaceae</taxon>
        <taxon>Mycobacterium</taxon>
        <taxon>Mycobacterium simiae complex</taxon>
    </lineage>
</organism>
<sequence>MTAAISSESVDAAIGALEMSRRAGWAKAFRLESELAEVREQLRLSQQSAGEHRQMSDFAGAVLEVLAPSLSPWLGENFDEAAGMYVGARLFVGGAGRHYGDDFREVCSSSDREALRGARRRAARAWLAAPAAETDPLDAEALRTLRDYHGGLTGAASP</sequence>